<proteinExistence type="predicted"/>
<keyword evidence="5" id="KW-1185">Reference proteome</keyword>
<reference evidence="4" key="1">
    <citation type="submission" date="2022-03" db="EMBL/GenBank/DDBJ databases">
        <title>Complete Genome Sequence of Staphylococcus edaphicus strain CCM 8731.</title>
        <authorList>
            <person name="Rimmer C.O."/>
            <person name="Thomas J.C."/>
        </authorList>
    </citation>
    <scope>NUCLEOTIDE SEQUENCE</scope>
    <source>
        <strain evidence="4">CCM 8731</strain>
    </source>
</reference>
<dbReference type="InterPro" id="IPR056411">
    <property type="entry name" value="CysS_C"/>
</dbReference>
<sequence>MLFVKKIPIIGDNKIFDLIEHYHSDWLVWMLVGIVFIVGIFISMYIYSEVLKITVERDKLRVHFKDKQTEILKKDIMAIFKDKKDLVILIKDGRERIRAKTDYSEDRLQSIFNQEWYPWKDEDPYKADFYQWQLNDTSITEQANEILYKRREAIREDKESMRDELTADLSELGIVVKDIKKVQYIRLIK</sequence>
<keyword evidence="1" id="KW-0812">Transmembrane</keyword>
<name>A0ABY4QDC1_9STAP</name>
<evidence type="ECO:0000259" key="3">
    <source>
        <dbReference type="Pfam" id="PF23494"/>
    </source>
</evidence>
<dbReference type="Proteomes" id="UP001056588">
    <property type="component" value="Chromosome"/>
</dbReference>
<gene>
    <name evidence="4" type="ORF">MNY58_13355</name>
</gene>
<dbReference type="RefSeq" id="WP_153043336.1">
    <property type="nucleotide sequence ID" value="NZ_CP093217.1"/>
</dbReference>
<keyword evidence="1" id="KW-0472">Membrane</keyword>
<accession>A0ABY4QDC1</accession>
<protein>
    <submittedName>
        <fullName evidence="4">Uncharacterized protein</fullName>
    </submittedName>
</protein>
<evidence type="ECO:0000259" key="2">
    <source>
        <dbReference type="Pfam" id="PF23493"/>
    </source>
</evidence>
<feature type="domain" description="YqeB PH" evidence="3">
    <location>
        <begin position="7"/>
        <end position="120"/>
    </location>
</feature>
<feature type="domain" description="Cysteinyl-tRNA ligase anticodon binding" evidence="2">
    <location>
        <begin position="138"/>
        <end position="186"/>
    </location>
</feature>
<dbReference type="EMBL" id="CP093217">
    <property type="protein sequence ID" value="UQW81518.1"/>
    <property type="molecule type" value="Genomic_DNA"/>
</dbReference>
<feature type="transmembrane region" description="Helical" evidence="1">
    <location>
        <begin position="26"/>
        <end position="47"/>
    </location>
</feature>
<keyword evidence="1" id="KW-1133">Transmembrane helix</keyword>
<dbReference type="InterPro" id="IPR057798">
    <property type="entry name" value="PH_YqeB"/>
</dbReference>
<evidence type="ECO:0000313" key="5">
    <source>
        <dbReference type="Proteomes" id="UP001056588"/>
    </source>
</evidence>
<organism evidence="4 5">
    <name type="scientific">Staphylococcus edaphicus</name>
    <dbReference type="NCBI Taxonomy" id="1955013"/>
    <lineage>
        <taxon>Bacteria</taxon>
        <taxon>Bacillati</taxon>
        <taxon>Bacillota</taxon>
        <taxon>Bacilli</taxon>
        <taxon>Bacillales</taxon>
        <taxon>Staphylococcaceae</taxon>
        <taxon>Staphylococcus</taxon>
    </lineage>
</organism>
<dbReference type="Pfam" id="PF23493">
    <property type="entry name" value="CysS_C"/>
    <property type="match status" value="1"/>
</dbReference>
<evidence type="ECO:0000256" key="1">
    <source>
        <dbReference type="SAM" id="Phobius"/>
    </source>
</evidence>
<dbReference type="Pfam" id="PF23494">
    <property type="entry name" value="bPH_10"/>
    <property type="match status" value="1"/>
</dbReference>
<evidence type="ECO:0000313" key="4">
    <source>
        <dbReference type="EMBL" id="UQW81518.1"/>
    </source>
</evidence>